<dbReference type="OrthoDB" id="6845590at2"/>
<dbReference type="NCBIfam" id="TIGR03696">
    <property type="entry name" value="Rhs_assc_core"/>
    <property type="match status" value="1"/>
</dbReference>
<dbReference type="RefSeq" id="WP_052419348.1">
    <property type="nucleotide sequence ID" value="NZ_FZOL01000002.1"/>
</dbReference>
<keyword evidence="3" id="KW-1185">Reference proteome</keyword>
<proteinExistence type="predicted"/>
<dbReference type="AlphaFoldDB" id="A0A239B2C4"/>
<dbReference type="InterPro" id="IPR022385">
    <property type="entry name" value="Rhs_assc_core"/>
</dbReference>
<sequence length="312" mass="33945">MSNDRPVLLACDPHQTPLQAVADGQCQALAHGPYGHRPEHPGLAGSGFNGQWREPETGWYLLGNGYRAYNPVLMRFHQPDSWSPFGGGGLNPYVYCLGDPINHRDPTAHMAWFGALGLEALGGMAARAPVGAAEGGSAEASPWSWISIILGVAAVGAIAGVGAGLKDKLKGLSPRRPQSPPLDVRRETVISFAPRVSQQQVPSTSSAPHRTSTMVQGRAAWTKERQGADFPKIAAAIDARNVTDFKALYSRYGNKGEARKMLRERLPSTPYYRKEAELRVPIKKKDLEWLAANADPTDRDFVRGIKDAFPDW</sequence>
<dbReference type="Gene3D" id="2.180.10.10">
    <property type="entry name" value="RHS repeat-associated core"/>
    <property type="match status" value="1"/>
</dbReference>
<protein>
    <submittedName>
        <fullName evidence="2">RHS repeat-associated core domain-containing protein</fullName>
    </submittedName>
</protein>
<gene>
    <name evidence="2" type="ORF">SAMN05444352_102257</name>
</gene>
<dbReference type="STRING" id="1215104.GCA_000730585_05790"/>
<evidence type="ECO:0000256" key="1">
    <source>
        <dbReference type="SAM" id="Phobius"/>
    </source>
</evidence>
<evidence type="ECO:0000313" key="3">
    <source>
        <dbReference type="Proteomes" id="UP000198407"/>
    </source>
</evidence>
<dbReference type="Proteomes" id="UP000198407">
    <property type="component" value="Unassembled WGS sequence"/>
</dbReference>
<reference evidence="3" key="1">
    <citation type="submission" date="2017-06" db="EMBL/GenBank/DDBJ databases">
        <authorList>
            <person name="Varghese N."/>
            <person name="Submissions S."/>
        </authorList>
    </citation>
    <scope>NUCLEOTIDE SEQUENCE [LARGE SCALE GENOMIC DNA]</scope>
    <source>
        <strain evidence="3">DSM 22348</strain>
    </source>
</reference>
<organism evidence="2 3">
    <name type="scientific">Pseudomonas japonica</name>
    <dbReference type="NCBI Taxonomy" id="256466"/>
    <lineage>
        <taxon>Bacteria</taxon>
        <taxon>Pseudomonadati</taxon>
        <taxon>Pseudomonadota</taxon>
        <taxon>Gammaproteobacteria</taxon>
        <taxon>Pseudomonadales</taxon>
        <taxon>Pseudomonadaceae</taxon>
        <taxon>Pseudomonas</taxon>
    </lineage>
</organism>
<keyword evidence="1" id="KW-0812">Transmembrane</keyword>
<accession>A0A239B2C4</accession>
<name>A0A239B2C4_9PSED</name>
<evidence type="ECO:0000313" key="2">
    <source>
        <dbReference type="EMBL" id="SNS02106.1"/>
    </source>
</evidence>
<keyword evidence="1" id="KW-0472">Membrane</keyword>
<dbReference type="SUPFAM" id="SSF56399">
    <property type="entry name" value="ADP-ribosylation"/>
    <property type="match status" value="1"/>
</dbReference>
<keyword evidence="1" id="KW-1133">Transmembrane helix</keyword>
<dbReference type="EMBL" id="FZOL01000002">
    <property type="protein sequence ID" value="SNS02106.1"/>
    <property type="molecule type" value="Genomic_DNA"/>
</dbReference>
<feature type="transmembrane region" description="Helical" evidence="1">
    <location>
        <begin position="143"/>
        <end position="165"/>
    </location>
</feature>